<evidence type="ECO:0000313" key="10">
    <source>
        <dbReference type="EMBL" id="MEJ1248921.1"/>
    </source>
</evidence>
<comment type="caution">
    <text evidence="10">The sequence shown here is derived from an EMBL/GenBank/DDBJ whole genome shotgun (WGS) entry which is preliminary data.</text>
</comment>
<evidence type="ECO:0000256" key="5">
    <source>
        <dbReference type="HAMAP-Rule" id="MF_01114"/>
    </source>
</evidence>
<dbReference type="HAMAP" id="MF_01114">
    <property type="entry name" value="RecX"/>
    <property type="match status" value="1"/>
</dbReference>
<dbReference type="Gene3D" id="1.10.10.10">
    <property type="entry name" value="Winged helix-like DNA-binding domain superfamily/Winged helix DNA-binding domain"/>
    <property type="match status" value="3"/>
</dbReference>
<evidence type="ECO:0000256" key="3">
    <source>
        <dbReference type="ARBA" id="ARBA00018111"/>
    </source>
</evidence>
<dbReference type="PANTHER" id="PTHR33602">
    <property type="entry name" value="REGULATORY PROTEIN RECX FAMILY PROTEIN"/>
    <property type="match status" value="1"/>
</dbReference>
<sequence length="219" mass="23821">MNADRRPILPADAAGLIGRASRLLDPARAASPPDVRAPDDTAVEQRPGAAAVGAAEYGDTPRTCGRNADAGAPDPRRKAIELLARREHSQRELVRKLTDRGFSADAACEAVELLVREGWQDDQRYAAALARHRAQGGYGPLRIRAELRTHGLDEALIATALDACGMDWGRAAQAQLQKRFGTRRATTRQSLARQGAFLQRRGFELDDVRRALAHAAEDD</sequence>
<evidence type="ECO:0000313" key="11">
    <source>
        <dbReference type="Proteomes" id="UP001364472"/>
    </source>
</evidence>
<dbReference type="GO" id="GO:0005737">
    <property type="term" value="C:cytoplasm"/>
    <property type="evidence" value="ECO:0007669"/>
    <property type="project" value="UniProtKB-SubCell"/>
</dbReference>
<organism evidence="10 11">
    <name type="scientific">Denitratimonas tolerans</name>
    <dbReference type="NCBI Taxonomy" id="1338420"/>
    <lineage>
        <taxon>Bacteria</taxon>
        <taxon>Pseudomonadati</taxon>
        <taxon>Pseudomonadota</taxon>
        <taxon>Gammaproteobacteria</taxon>
        <taxon>Lysobacterales</taxon>
        <taxon>Lysobacteraceae</taxon>
        <taxon>Denitratimonas</taxon>
    </lineage>
</organism>
<protein>
    <recommendedName>
        <fullName evidence="3 5">Regulatory protein RecX</fullName>
    </recommendedName>
</protein>
<evidence type="ECO:0000259" key="7">
    <source>
        <dbReference type="Pfam" id="PF02631"/>
    </source>
</evidence>
<dbReference type="AlphaFoldDB" id="A0AAW9R3Q9"/>
<dbReference type="GO" id="GO:0006282">
    <property type="term" value="P:regulation of DNA repair"/>
    <property type="evidence" value="ECO:0007669"/>
    <property type="project" value="UniProtKB-UniRule"/>
</dbReference>
<feature type="region of interest" description="Disordered" evidence="6">
    <location>
        <begin position="24"/>
        <end position="75"/>
    </location>
</feature>
<dbReference type="Pfam" id="PF21981">
    <property type="entry name" value="RecX_HTH3"/>
    <property type="match status" value="1"/>
</dbReference>
<evidence type="ECO:0000256" key="4">
    <source>
        <dbReference type="ARBA" id="ARBA00022490"/>
    </source>
</evidence>
<dbReference type="InterPro" id="IPR036388">
    <property type="entry name" value="WH-like_DNA-bd_sf"/>
</dbReference>
<accession>A0AAW9R3Q9</accession>
<evidence type="ECO:0000256" key="1">
    <source>
        <dbReference type="ARBA" id="ARBA00004496"/>
    </source>
</evidence>
<reference evidence="10 11" key="1">
    <citation type="journal article" date="2016" name="Antonie Van Leeuwenhoek">
        <title>Denitratimonas tolerans gen. nov., sp. nov., a denitrifying bacterium isolated from a bioreactor for tannery wastewater treatment.</title>
        <authorList>
            <person name="Han S.I."/>
            <person name="Kim J.O."/>
            <person name="Lee Y.R."/>
            <person name="Ekpeghere K.I."/>
            <person name="Koh S.C."/>
            <person name="Whang K.S."/>
        </authorList>
    </citation>
    <scope>NUCLEOTIDE SEQUENCE [LARGE SCALE GENOMIC DNA]</scope>
    <source>
        <strain evidence="10 11">KACC 17565</strain>
    </source>
</reference>
<proteinExistence type="inferred from homology"/>
<keyword evidence="11" id="KW-1185">Reference proteome</keyword>
<comment type="similarity">
    <text evidence="2 5">Belongs to the RecX family.</text>
</comment>
<dbReference type="EMBL" id="JBBDHC010000004">
    <property type="protein sequence ID" value="MEJ1248921.1"/>
    <property type="molecule type" value="Genomic_DNA"/>
</dbReference>
<feature type="domain" description="RecX first three-helical" evidence="9">
    <location>
        <begin position="76"/>
        <end position="112"/>
    </location>
</feature>
<dbReference type="Proteomes" id="UP001364472">
    <property type="component" value="Unassembled WGS sequence"/>
</dbReference>
<dbReference type="PANTHER" id="PTHR33602:SF1">
    <property type="entry name" value="REGULATORY PROTEIN RECX FAMILY PROTEIN"/>
    <property type="match status" value="1"/>
</dbReference>
<dbReference type="InterPro" id="IPR053924">
    <property type="entry name" value="RecX_HTH_2nd"/>
</dbReference>
<name>A0AAW9R3Q9_9GAMM</name>
<dbReference type="Pfam" id="PF02631">
    <property type="entry name" value="RecX_HTH2"/>
    <property type="match status" value="1"/>
</dbReference>
<keyword evidence="4 5" id="KW-0963">Cytoplasm</keyword>
<dbReference type="Pfam" id="PF21982">
    <property type="entry name" value="RecX_HTH1"/>
    <property type="match status" value="1"/>
</dbReference>
<evidence type="ECO:0000259" key="9">
    <source>
        <dbReference type="Pfam" id="PF21982"/>
    </source>
</evidence>
<evidence type="ECO:0000256" key="6">
    <source>
        <dbReference type="SAM" id="MobiDB-lite"/>
    </source>
</evidence>
<dbReference type="RefSeq" id="WP_337334638.1">
    <property type="nucleotide sequence ID" value="NZ_JBBDHC010000004.1"/>
</dbReference>
<gene>
    <name evidence="5" type="primary">recX</name>
    <name evidence="10" type="ORF">WB794_04415</name>
</gene>
<dbReference type="InterPro" id="IPR053925">
    <property type="entry name" value="RecX_HTH_3rd"/>
</dbReference>
<comment type="subcellular location">
    <subcellularLocation>
        <location evidence="1 5">Cytoplasm</location>
    </subcellularLocation>
</comment>
<feature type="domain" description="RecX third three-helical" evidence="8">
    <location>
        <begin position="171"/>
        <end position="212"/>
    </location>
</feature>
<dbReference type="InterPro" id="IPR053926">
    <property type="entry name" value="RecX_HTH_1st"/>
</dbReference>
<comment type="function">
    <text evidence="5">Modulates RecA activity.</text>
</comment>
<evidence type="ECO:0000256" key="2">
    <source>
        <dbReference type="ARBA" id="ARBA00009695"/>
    </source>
</evidence>
<dbReference type="InterPro" id="IPR003783">
    <property type="entry name" value="Regulatory_RecX"/>
</dbReference>
<feature type="domain" description="RecX second three-helical" evidence="7">
    <location>
        <begin position="121"/>
        <end position="161"/>
    </location>
</feature>
<evidence type="ECO:0000259" key="8">
    <source>
        <dbReference type="Pfam" id="PF21981"/>
    </source>
</evidence>